<dbReference type="GO" id="GO:0005694">
    <property type="term" value="C:chromosome"/>
    <property type="evidence" value="ECO:0007669"/>
    <property type="project" value="TreeGrafter"/>
</dbReference>
<name>A0A7W6DS86_9RHOB</name>
<keyword evidence="5" id="KW-1185">Reference proteome</keyword>
<dbReference type="PANTHER" id="PTHR33375:SF1">
    <property type="entry name" value="CHROMOSOME-PARTITIONING PROTEIN PARB-RELATED"/>
    <property type="match status" value="1"/>
</dbReference>
<protein>
    <submittedName>
        <fullName evidence="4">ParB family chromosome partitioning protein</fullName>
    </submittedName>
</protein>
<evidence type="ECO:0000259" key="3">
    <source>
        <dbReference type="SMART" id="SM00470"/>
    </source>
</evidence>
<dbReference type="InterPro" id="IPR050336">
    <property type="entry name" value="Chromosome_partition/occlusion"/>
</dbReference>
<feature type="compositionally biased region" description="Low complexity" evidence="2">
    <location>
        <begin position="21"/>
        <end position="30"/>
    </location>
</feature>
<dbReference type="InterPro" id="IPR037972">
    <property type="entry name" value="RepB_N"/>
</dbReference>
<evidence type="ECO:0000256" key="2">
    <source>
        <dbReference type="SAM" id="MobiDB-lite"/>
    </source>
</evidence>
<dbReference type="AlphaFoldDB" id="A0A7W6DS86"/>
<dbReference type="SUPFAM" id="SSF109709">
    <property type="entry name" value="KorB DNA-binding domain-like"/>
    <property type="match status" value="1"/>
</dbReference>
<dbReference type="Gene3D" id="1.10.10.2830">
    <property type="match status" value="1"/>
</dbReference>
<comment type="similarity">
    <text evidence="1">Belongs to the ParB family.</text>
</comment>
<feature type="region of interest" description="Disordered" evidence="2">
    <location>
        <begin position="1"/>
        <end position="30"/>
    </location>
</feature>
<evidence type="ECO:0000313" key="4">
    <source>
        <dbReference type="EMBL" id="MBB3988251.1"/>
    </source>
</evidence>
<dbReference type="PANTHER" id="PTHR33375">
    <property type="entry name" value="CHROMOSOME-PARTITIONING PROTEIN PARB-RELATED"/>
    <property type="match status" value="1"/>
</dbReference>
<accession>A0A7W6DS86</accession>
<dbReference type="Proteomes" id="UP000541426">
    <property type="component" value="Unassembled WGS sequence"/>
</dbReference>
<feature type="domain" description="ParB-like N-terminal" evidence="3">
    <location>
        <begin position="49"/>
        <end position="140"/>
    </location>
</feature>
<dbReference type="InterPro" id="IPR017819">
    <property type="entry name" value="Plasmid_partition_RepB"/>
</dbReference>
<dbReference type="Pfam" id="PF02195">
    <property type="entry name" value="ParB_N"/>
    <property type="match status" value="1"/>
</dbReference>
<dbReference type="Gene3D" id="3.90.1530.30">
    <property type="match status" value="1"/>
</dbReference>
<feature type="region of interest" description="Disordered" evidence="2">
    <location>
        <begin position="267"/>
        <end position="292"/>
    </location>
</feature>
<dbReference type="InterPro" id="IPR003115">
    <property type="entry name" value="ParB_N"/>
</dbReference>
<organism evidence="4 5">
    <name type="scientific">Sagittula marina</name>
    <dbReference type="NCBI Taxonomy" id="943940"/>
    <lineage>
        <taxon>Bacteria</taxon>
        <taxon>Pseudomonadati</taxon>
        <taxon>Pseudomonadota</taxon>
        <taxon>Alphaproteobacteria</taxon>
        <taxon>Rhodobacterales</taxon>
        <taxon>Roseobacteraceae</taxon>
        <taxon>Sagittula</taxon>
    </lineage>
</organism>
<evidence type="ECO:0000256" key="1">
    <source>
        <dbReference type="ARBA" id="ARBA00006295"/>
    </source>
</evidence>
<dbReference type="NCBIfam" id="TIGR03454">
    <property type="entry name" value="partition_RepB"/>
    <property type="match status" value="1"/>
</dbReference>
<dbReference type="InterPro" id="IPR036086">
    <property type="entry name" value="ParB/Sulfiredoxin_sf"/>
</dbReference>
<dbReference type="NCBIfam" id="TIGR00180">
    <property type="entry name" value="parB_part"/>
    <property type="match status" value="1"/>
</dbReference>
<dbReference type="CDD" id="cd16405">
    <property type="entry name" value="RepB_like_N"/>
    <property type="match status" value="1"/>
</dbReference>
<gene>
    <name evidence="4" type="ORF">GGQ68_004608</name>
</gene>
<dbReference type="RefSeq" id="WP_183969943.1">
    <property type="nucleotide sequence ID" value="NZ_JACIEJ010000018.1"/>
</dbReference>
<dbReference type="EMBL" id="JACIEJ010000018">
    <property type="protein sequence ID" value="MBB3988251.1"/>
    <property type="molecule type" value="Genomic_DNA"/>
</dbReference>
<dbReference type="GO" id="GO:0007059">
    <property type="term" value="P:chromosome segregation"/>
    <property type="evidence" value="ECO:0007669"/>
    <property type="project" value="TreeGrafter"/>
</dbReference>
<dbReference type="SUPFAM" id="SSF110849">
    <property type="entry name" value="ParB/Sulfiredoxin"/>
    <property type="match status" value="1"/>
</dbReference>
<dbReference type="GO" id="GO:0003677">
    <property type="term" value="F:DNA binding"/>
    <property type="evidence" value="ECO:0007669"/>
    <property type="project" value="InterPro"/>
</dbReference>
<reference evidence="4 5" key="1">
    <citation type="submission" date="2020-08" db="EMBL/GenBank/DDBJ databases">
        <title>Genomic Encyclopedia of Type Strains, Phase IV (KMG-IV): sequencing the most valuable type-strain genomes for metagenomic binning, comparative biology and taxonomic classification.</title>
        <authorList>
            <person name="Goeker M."/>
        </authorList>
    </citation>
    <scope>NUCLEOTIDE SEQUENCE [LARGE SCALE GENOMIC DNA]</scope>
    <source>
        <strain evidence="4 5">DSM 102235</strain>
    </source>
</reference>
<comment type="caution">
    <text evidence="4">The sequence shown here is derived from an EMBL/GenBank/DDBJ whole genome shotgun (WGS) entry which is preliminary data.</text>
</comment>
<dbReference type="SMART" id="SM00470">
    <property type="entry name" value="ParB"/>
    <property type="match status" value="1"/>
</dbReference>
<evidence type="ECO:0000313" key="5">
    <source>
        <dbReference type="Proteomes" id="UP000541426"/>
    </source>
</evidence>
<sequence>MTDKKKSRLSMLDSLAGAGMGPAAAPQPMMSSNRALRSARNAVDGHNVWELDPDSIDDLRLNDRMDLGDLSDLRRSIEENGQAVPILVRRLPGQSERYGLVYGRRRLAAIAESDQITKVRALVATLDEDDALRAQVAENSERRDLSYIEKAMFAHQLARTGFGTQDKVAEVLNVTKSWISMANAVLRGVGTELAGCIGPAPGIGRPRWEALARGIAEHVRTPEDLLHVARQARVTAMDARSNAPEGDAQQDISVSVFEAVEKAVHRAAKRPAPASPPPQTLTLDGSPAGRLRRTSKGLAVDLTDGGFADWLRDGADEIFEELHARYRAQR</sequence>
<dbReference type="InterPro" id="IPR004437">
    <property type="entry name" value="ParB/RepB/Spo0J"/>
</dbReference>
<proteinExistence type="inferred from homology"/>